<dbReference type="Pfam" id="PF25594">
    <property type="entry name" value="GldB_lipo"/>
    <property type="match status" value="1"/>
</dbReference>
<comment type="caution">
    <text evidence="1">The sequence shown here is derived from an EMBL/GenBank/DDBJ whole genome shotgun (WGS) entry which is preliminary data.</text>
</comment>
<evidence type="ECO:0000313" key="2">
    <source>
        <dbReference type="Proteomes" id="UP000323136"/>
    </source>
</evidence>
<dbReference type="Proteomes" id="UP000323136">
    <property type="component" value="Unassembled WGS sequence"/>
</dbReference>
<dbReference type="NCBIfam" id="TIGR03514">
    <property type="entry name" value="GldB_lipo"/>
    <property type="match status" value="1"/>
</dbReference>
<name>A0A5S5DXI7_9FLAO</name>
<dbReference type="EMBL" id="VNIA01000001">
    <property type="protein sequence ID" value="TYP99512.1"/>
    <property type="molecule type" value="Genomic_DNA"/>
</dbReference>
<accession>A0A5S5DXI7</accession>
<dbReference type="PROSITE" id="PS51257">
    <property type="entry name" value="PROKAR_LIPOPROTEIN"/>
    <property type="match status" value="1"/>
</dbReference>
<evidence type="ECO:0000313" key="1">
    <source>
        <dbReference type="EMBL" id="TYP99512.1"/>
    </source>
</evidence>
<dbReference type="OrthoDB" id="976022at2"/>
<keyword evidence="2" id="KW-1185">Reference proteome</keyword>
<dbReference type="RefSeq" id="WP_148868233.1">
    <property type="nucleotide sequence ID" value="NZ_VNIA01000001.1"/>
</dbReference>
<gene>
    <name evidence="1" type="ORF">C7447_101112</name>
</gene>
<dbReference type="AlphaFoldDB" id="A0A5S5DXI7"/>
<dbReference type="InterPro" id="IPR019853">
    <property type="entry name" value="GldB-like"/>
</dbReference>
<sequence length="318" mass="37632">MQNFLRVSLLIFLFISCQKSTIKQVDVSHIPVDVKIDRFDVDFYTSTEKTLSSTKKKYPMLFPSDVDSIWVQKIKNKDEQELFSETQKVFNNVSAIEVQLKSLFQHVKYYNPKFNTPRVITMLTNIDYDNRVVFADSLLLISLDAYLGKKHEFYNDYPAYIKQNNTKEHIIVDVANSIINKQVLPNKNRLFLEKMISEGKKMYLLDAYLPKVFDKEKIGYSEEKFNWAINSEEDVWKYFIERDLLYSTDLKLNQRFLDIAPFSKFYLGNDTLSPGRIGVFIGWQIVRSYMQNNDVSLQQLMQIKEEEIFQKSKYKPKR</sequence>
<proteinExistence type="predicted"/>
<protein>
    <submittedName>
        <fullName evidence="1">Protein involved in gliding motility GldB</fullName>
    </submittedName>
</protein>
<reference evidence="1 2" key="1">
    <citation type="submission" date="2019-07" db="EMBL/GenBank/DDBJ databases">
        <title>Genomic Encyclopedia of Type Strains, Phase IV (KMG-IV): sequencing the most valuable type-strain genomes for metagenomic binning, comparative biology and taxonomic classification.</title>
        <authorList>
            <person name="Goeker M."/>
        </authorList>
    </citation>
    <scope>NUCLEOTIDE SEQUENCE [LARGE SCALE GENOMIC DNA]</scope>
    <source>
        <strain evidence="1 2">DSM 18961</strain>
    </source>
</reference>
<organism evidence="1 2">
    <name type="scientific">Tenacibaculum adriaticum</name>
    <dbReference type="NCBI Taxonomy" id="413713"/>
    <lineage>
        <taxon>Bacteria</taxon>
        <taxon>Pseudomonadati</taxon>
        <taxon>Bacteroidota</taxon>
        <taxon>Flavobacteriia</taxon>
        <taxon>Flavobacteriales</taxon>
        <taxon>Flavobacteriaceae</taxon>
        <taxon>Tenacibaculum</taxon>
    </lineage>
</organism>